<feature type="compositionally biased region" description="Pro residues" evidence="1">
    <location>
        <begin position="151"/>
        <end position="168"/>
    </location>
</feature>
<sequence>MPRSIRPDAVLVQAVIAGALSFAHLHDLAEAAGQSGWKAWAYPISVDLLLVAAWRRLRTVRRDRSAWTWFVIALFASLGANIATAGLLDLTAVPAWLCILVAGWPALAFLGGTLLVHSPADQPAPEQPAADEPAAPHVAVQRTDAPEPEPEPAPVPEPDPVPELAPAAPAPAPAVVAPVVPAALLDHARKLADAHQASTGEPMPADVLSARLGLPAPMVNAITAQLQLT</sequence>
<evidence type="ECO:0000256" key="1">
    <source>
        <dbReference type="SAM" id="MobiDB-lite"/>
    </source>
</evidence>
<name>A0ABQ3Q5M8_9ACTN</name>
<dbReference type="InterPro" id="IPR021235">
    <property type="entry name" value="DUF2637"/>
</dbReference>
<feature type="transmembrane region" description="Helical" evidence="2">
    <location>
        <begin position="66"/>
        <end position="88"/>
    </location>
</feature>
<gene>
    <name evidence="3" type="ORF">Sdagh_43010</name>
</gene>
<accession>A0ABQ3Q5M8</accession>
<proteinExistence type="predicted"/>
<organism evidence="3 4">
    <name type="scientific">Streptomyces daghestanicus</name>
    <dbReference type="NCBI Taxonomy" id="66885"/>
    <lineage>
        <taxon>Bacteria</taxon>
        <taxon>Bacillati</taxon>
        <taxon>Actinomycetota</taxon>
        <taxon>Actinomycetes</taxon>
        <taxon>Kitasatosporales</taxon>
        <taxon>Streptomycetaceae</taxon>
        <taxon>Streptomyces</taxon>
    </lineage>
</organism>
<evidence type="ECO:0000313" key="3">
    <source>
        <dbReference type="EMBL" id="GHI32571.1"/>
    </source>
</evidence>
<keyword evidence="4" id="KW-1185">Reference proteome</keyword>
<comment type="caution">
    <text evidence="3">The sequence shown here is derived from an EMBL/GenBank/DDBJ whole genome shotgun (WGS) entry which is preliminary data.</text>
</comment>
<reference evidence="3" key="1">
    <citation type="submission" date="2024-05" db="EMBL/GenBank/DDBJ databases">
        <title>Whole genome shotgun sequence of Streptomyces daghestanicus NBRC 12762.</title>
        <authorList>
            <person name="Komaki H."/>
            <person name="Tamura T."/>
        </authorList>
    </citation>
    <scope>NUCLEOTIDE SEQUENCE</scope>
    <source>
        <strain evidence="3">NBRC 12762</strain>
    </source>
</reference>
<keyword evidence="2" id="KW-0812">Transmembrane</keyword>
<evidence type="ECO:0000313" key="4">
    <source>
        <dbReference type="Proteomes" id="UP001052655"/>
    </source>
</evidence>
<dbReference type="Proteomes" id="UP001052655">
    <property type="component" value="Unassembled WGS sequence"/>
</dbReference>
<feature type="region of interest" description="Disordered" evidence="1">
    <location>
        <begin position="121"/>
        <end position="168"/>
    </location>
</feature>
<protein>
    <submittedName>
        <fullName evidence="3">SpdA2 protein</fullName>
    </submittedName>
</protein>
<feature type="transmembrane region" description="Helical" evidence="2">
    <location>
        <begin position="94"/>
        <end position="116"/>
    </location>
</feature>
<dbReference type="RefSeq" id="WP_189416780.1">
    <property type="nucleotide sequence ID" value="NZ_BMTC01000005.1"/>
</dbReference>
<evidence type="ECO:0000256" key="2">
    <source>
        <dbReference type="SAM" id="Phobius"/>
    </source>
</evidence>
<dbReference type="EMBL" id="BNDX01000010">
    <property type="protein sequence ID" value="GHI32571.1"/>
    <property type="molecule type" value="Genomic_DNA"/>
</dbReference>
<keyword evidence="2" id="KW-0472">Membrane</keyword>
<keyword evidence="2" id="KW-1133">Transmembrane helix</keyword>
<dbReference type="Pfam" id="PF10935">
    <property type="entry name" value="DUF2637"/>
    <property type="match status" value="1"/>
</dbReference>
<feature type="compositionally biased region" description="Low complexity" evidence="1">
    <location>
        <begin position="121"/>
        <end position="136"/>
    </location>
</feature>
<dbReference type="GeneID" id="91552400"/>